<organism evidence="2">
    <name type="scientific">Candidatus Kentrum sp. DK</name>
    <dbReference type="NCBI Taxonomy" id="2126562"/>
    <lineage>
        <taxon>Bacteria</taxon>
        <taxon>Pseudomonadati</taxon>
        <taxon>Pseudomonadota</taxon>
        <taxon>Gammaproteobacteria</taxon>
        <taxon>Candidatus Kentrum</taxon>
    </lineage>
</organism>
<evidence type="ECO:0000313" key="1">
    <source>
        <dbReference type="EMBL" id="VFJ49399.1"/>
    </source>
</evidence>
<name>A0A450SC34_9GAMM</name>
<reference evidence="2" key="1">
    <citation type="submission" date="2019-02" db="EMBL/GenBank/DDBJ databases">
        <authorList>
            <person name="Gruber-Vodicka R. H."/>
            <person name="Seah K. B. B."/>
        </authorList>
    </citation>
    <scope>NUCLEOTIDE SEQUENCE</scope>
    <source>
        <strain evidence="1">BECK_DK161</strain>
        <strain evidence="2">BECK_DK47</strain>
    </source>
</reference>
<dbReference type="EMBL" id="CAADEY010000026">
    <property type="protein sequence ID" value="VFJ49399.1"/>
    <property type="molecule type" value="Genomic_DNA"/>
</dbReference>
<dbReference type="AlphaFoldDB" id="A0A450SC34"/>
<protein>
    <submittedName>
        <fullName evidence="2">Uncharacterized protein</fullName>
    </submittedName>
</protein>
<sequence length="36" mass="4083">MRLLYFDAACVGKLLFGGYVIQTSDARSCMQLLRKN</sequence>
<accession>A0A450SC34</accession>
<gene>
    <name evidence="2" type="ORF">BECKDK2373B_GA0170837_102619</name>
    <name evidence="1" type="ORF">BECKDK2373C_GA0170839_10262</name>
</gene>
<dbReference type="EMBL" id="CAADEX010000026">
    <property type="protein sequence ID" value="VFJ49812.1"/>
    <property type="molecule type" value="Genomic_DNA"/>
</dbReference>
<evidence type="ECO:0000313" key="2">
    <source>
        <dbReference type="EMBL" id="VFJ49812.1"/>
    </source>
</evidence>
<proteinExistence type="predicted"/>